<organism evidence="9 10">
    <name type="scientific">Phytohabitans flavus</name>
    <dbReference type="NCBI Taxonomy" id="1076124"/>
    <lineage>
        <taxon>Bacteria</taxon>
        <taxon>Bacillati</taxon>
        <taxon>Actinomycetota</taxon>
        <taxon>Actinomycetes</taxon>
        <taxon>Micromonosporales</taxon>
        <taxon>Micromonosporaceae</taxon>
    </lineage>
</organism>
<keyword evidence="5 7" id="KW-1133">Transmembrane helix</keyword>
<dbReference type="GO" id="GO:0005886">
    <property type="term" value="C:plasma membrane"/>
    <property type="evidence" value="ECO:0007669"/>
    <property type="project" value="UniProtKB-SubCell"/>
</dbReference>
<dbReference type="InterPro" id="IPR032816">
    <property type="entry name" value="VTT_dom"/>
</dbReference>
<evidence type="ECO:0000256" key="2">
    <source>
        <dbReference type="ARBA" id="ARBA00010792"/>
    </source>
</evidence>
<keyword evidence="6 7" id="KW-0472">Membrane</keyword>
<keyword evidence="4 7" id="KW-0812">Transmembrane</keyword>
<evidence type="ECO:0000256" key="5">
    <source>
        <dbReference type="ARBA" id="ARBA00022989"/>
    </source>
</evidence>
<protein>
    <submittedName>
        <fullName evidence="9">Membrane protein</fullName>
    </submittedName>
</protein>
<gene>
    <name evidence="9" type="primary">dedA</name>
    <name evidence="9" type="ORF">Pflav_005330</name>
</gene>
<dbReference type="AlphaFoldDB" id="A0A6F8XJZ0"/>
<evidence type="ECO:0000313" key="10">
    <source>
        <dbReference type="Proteomes" id="UP000502508"/>
    </source>
</evidence>
<accession>A0A6F8XJZ0</accession>
<evidence type="ECO:0000259" key="8">
    <source>
        <dbReference type="Pfam" id="PF09335"/>
    </source>
</evidence>
<comment type="caution">
    <text evidence="7">Lacks conserved residue(s) required for the propagation of feature annotation.</text>
</comment>
<evidence type="ECO:0000256" key="6">
    <source>
        <dbReference type="ARBA" id="ARBA00023136"/>
    </source>
</evidence>
<evidence type="ECO:0000256" key="3">
    <source>
        <dbReference type="ARBA" id="ARBA00022475"/>
    </source>
</evidence>
<reference evidence="9 10" key="1">
    <citation type="submission" date="2020-03" db="EMBL/GenBank/DDBJ databases">
        <title>Whole genome shotgun sequence of Phytohabitans flavus NBRC 107702.</title>
        <authorList>
            <person name="Komaki H."/>
            <person name="Tamura T."/>
        </authorList>
    </citation>
    <scope>NUCLEOTIDE SEQUENCE [LARGE SCALE GENOMIC DNA]</scope>
    <source>
        <strain evidence="9 10">NBRC 107702</strain>
    </source>
</reference>
<sequence length="148" mass="15998">MQELVNLLTDLPPLLIYVLAAVLVAGETAFIVGLVVPAEATLLTVGFLAYLGTLRLVPAVILMIAAGLLGDTLAFRSGRRYGPKLRSGRWGTRIGHERWQKADAMLARLGGRAMLGARWVAFVRTLAPRLAGGAGMPYRRFAPGMRWA</sequence>
<dbReference type="Proteomes" id="UP000502508">
    <property type="component" value="Chromosome"/>
</dbReference>
<proteinExistence type="inferred from homology"/>
<comment type="subcellular location">
    <subcellularLocation>
        <location evidence="1 7">Cell membrane</location>
        <topology evidence="1 7">Multi-pass membrane protein</topology>
    </subcellularLocation>
</comment>
<dbReference type="KEGG" id="pfla:Pflav_005330"/>
<keyword evidence="10" id="KW-1185">Reference proteome</keyword>
<dbReference type="PANTHER" id="PTHR30353">
    <property type="entry name" value="INNER MEMBRANE PROTEIN DEDA-RELATED"/>
    <property type="match status" value="1"/>
</dbReference>
<name>A0A6F8XJZ0_9ACTN</name>
<keyword evidence="3 7" id="KW-1003">Cell membrane</keyword>
<evidence type="ECO:0000313" key="9">
    <source>
        <dbReference type="EMBL" id="BCB74123.1"/>
    </source>
</evidence>
<comment type="similarity">
    <text evidence="2 7">Belongs to the DedA family.</text>
</comment>
<feature type="domain" description="VTT" evidence="8">
    <location>
        <begin position="36"/>
        <end position="142"/>
    </location>
</feature>
<evidence type="ECO:0000256" key="1">
    <source>
        <dbReference type="ARBA" id="ARBA00004651"/>
    </source>
</evidence>
<dbReference type="InterPro" id="IPR032818">
    <property type="entry name" value="DedA-like"/>
</dbReference>
<dbReference type="Pfam" id="PF09335">
    <property type="entry name" value="VTT_dom"/>
    <property type="match status" value="1"/>
</dbReference>
<feature type="transmembrane region" description="Helical" evidence="7">
    <location>
        <begin position="14"/>
        <end position="36"/>
    </location>
</feature>
<evidence type="ECO:0000256" key="4">
    <source>
        <dbReference type="ARBA" id="ARBA00022692"/>
    </source>
</evidence>
<reference evidence="9 10" key="2">
    <citation type="submission" date="2020-03" db="EMBL/GenBank/DDBJ databases">
        <authorList>
            <person name="Ichikawa N."/>
            <person name="Kimura A."/>
            <person name="Kitahashi Y."/>
            <person name="Uohara A."/>
        </authorList>
    </citation>
    <scope>NUCLEOTIDE SEQUENCE [LARGE SCALE GENOMIC DNA]</scope>
    <source>
        <strain evidence="9 10">NBRC 107702</strain>
    </source>
</reference>
<evidence type="ECO:0000256" key="7">
    <source>
        <dbReference type="RuleBase" id="RU367016"/>
    </source>
</evidence>
<dbReference type="EMBL" id="AP022870">
    <property type="protein sequence ID" value="BCB74123.1"/>
    <property type="molecule type" value="Genomic_DNA"/>
</dbReference>
<dbReference type="PANTHER" id="PTHR30353:SF0">
    <property type="entry name" value="TRANSMEMBRANE PROTEIN"/>
    <property type="match status" value="1"/>
</dbReference>